<dbReference type="PANTHER" id="PTHR35373:SF3">
    <property type="entry name" value="ACTIVATOR OF HSP90 ATPASE HOMOLOG 1-LIKE PROTEIN"/>
    <property type="match status" value="1"/>
</dbReference>
<accession>A0A914DA17</accession>
<dbReference type="WBParaSite" id="ACRNAN_scaffold2108.g23520.t1">
    <property type="protein sequence ID" value="ACRNAN_scaffold2108.g23520.t1"/>
    <property type="gene ID" value="ACRNAN_scaffold2108.g23520"/>
</dbReference>
<dbReference type="Proteomes" id="UP000887540">
    <property type="component" value="Unplaced"/>
</dbReference>
<dbReference type="AlphaFoldDB" id="A0A914DA17"/>
<name>A0A914DA17_9BILA</name>
<evidence type="ECO:0000313" key="1">
    <source>
        <dbReference type="Proteomes" id="UP000887540"/>
    </source>
</evidence>
<keyword evidence="1" id="KW-1185">Reference proteome</keyword>
<reference evidence="2" key="1">
    <citation type="submission" date="2022-11" db="UniProtKB">
        <authorList>
            <consortium name="WormBaseParasite"/>
        </authorList>
    </citation>
    <scope>IDENTIFICATION</scope>
</reference>
<organism evidence="1 2">
    <name type="scientific">Acrobeloides nanus</name>
    <dbReference type="NCBI Taxonomy" id="290746"/>
    <lineage>
        <taxon>Eukaryota</taxon>
        <taxon>Metazoa</taxon>
        <taxon>Ecdysozoa</taxon>
        <taxon>Nematoda</taxon>
        <taxon>Chromadorea</taxon>
        <taxon>Rhabditida</taxon>
        <taxon>Tylenchina</taxon>
        <taxon>Cephalobomorpha</taxon>
        <taxon>Cephaloboidea</taxon>
        <taxon>Cephalobidae</taxon>
        <taxon>Acrobeloides</taxon>
    </lineage>
</organism>
<proteinExistence type="predicted"/>
<evidence type="ECO:0000313" key="2">
    <source>
        <dbReference type="WBParaSite" id="ACRNAN_scaffold2108.g23520.t1"/>
    </source>
</evidence>
<sequence>MSDYNLLCDDENVCYEDSFCKLTPTSLILKTYYIPTGNDKTIELTAIQMVYYKKQKIAHDLLKIKPWGMNLSSIWWGCDKLRNVHCNNKYNVVIDTGKAIKKGFSVSNIEEFLEKLKERLPSEIPFLNDLP</sequence>
<dbReference type="PANTHER" id="PTHR35373">
    <property type="entry name" value="PROTEIN CBG16894"/>
    <property type="match status" value="1"/>
</dbReference>
<protein>
    <submittedName>
        <fullName evidence="2">Uncharacterized protein</fullName>
    </submittedName>
</protein>